<feature type="region of interest" description="Disordered" evidence="1">
    <location>
        <begin position="185"/>
        <end position="224"/>
    </location>
</feature>
<organism evidence="2 3">
    <name type="scientific">Aaosphaeria arxii CBS 175.79</name>
    <dbReference type="NCBI Taxonomy" id="1450172"/>
    <lineage>
        <taxon>Eukaryota</taxon>
        <taxon>Fungi</taxon>
        <taxon>Dikarya</taxon>
        <taxon>Ascomycota</taxon>
        <taxon>Pezizomycotina</taxon>
        <taxon>Dothideomycetes</taxon>
        <taxon>Pleosporomycetidae</taxon>
        <taxon>Pleosporales</taxon>
        <taxon>Pleosporales incertae sedis</taxon>
        <taxon>Aaosphaeria</taxon>
    </lineage>
</organism>
<feature type="compositionally biased region" description="Polar residues" evidence="1">
    <location>
        <begin position="80"/>
        <end position="91"/>
    </location>
</feature>
<dbReference type="Proteomes" id="UP000799778">
    <property type="component" value="Unassembled WGS sequence"/>
</dbReference>
<evidence type="ECO:0000313" key="2">
    <source>
        <dbReference type="EMBL" id="KAF2011775.1"/>
    </source>
</evidence>
<feature type="region of interest" description="Disordered" evidence="1">
    <location>
        <begin position="1"/>
        <end position="120"/>
    </location>
</feature>
<evidence type="ECO:0000256" key="1">
    <source>
        <dbReference type="SAM" id="MobiDB-lite"/>
    </source>
</evidence>
<dbReference type="AlphaFoldDB" id="A0A6A5XEV9"/>
<proteinExistence type="predicted"/>
<dbReference type="OrthoDB" id="5366256at2759"/>
<keyword evidence="3" id="KW-1185">Reference proteome</keyword>
<reference evidence="2" key="1">
    <citation type="journal article" date="2020" name="Stud. Mycol.">
        <title>101 Dothideomycetes genomes: a test case for predicting lifestyles and emergence of pathogens.</title>
        <authorList>
            <person name="Haridas S."/>
            <person name="Albert R."/>
            <person name="Binder M."/>
            <person name="Bloem J."/>
            <person name="Labutti K."/>
            <person name="Salamov A."/>
            <person name="Andreopoulos B."/>
            <person name="Baker S."/>
            <person name="Barry K."/>
            <person name="Bills G."/>
            <person name="Bluhm B."/>
            <person name="Cannon C."/>
            <person name="Castanera R."/>
            <person name="Culley D."/>
            <person name="Daum C."/>
            <person name="Ezra D."/>
            <person name="Gonzalez J."/>
            <person name="Henrissat B."/>
            <person name="Kuo A."/>
            <person name="Liang C."/>
            <person name="Lipzen A."/>
            <person name="Lutzoni F."/>
            <person name="Magnuson J."/>
            <person name="Mondo S."/>
            <person name="Nolan M."/>
            <person name="Ohm R."/>
            <person name="Pangilinan J."/>
            <person name="Park H.-J."/>
            <person name="Ramirez L."/>
            <person name="Alfaro M."/>
            <person name="Sun H."/>
            <person name="Tritt A."/>
            <person name="Yoshinaga Y."/>
            <person name="Zwiers L.-H."/>
            <person name="Turgeon B."/>
            <person name="Goodwin S."/>
            <person name="Spatafora J."/>
            <person name="Crous P."/>
            <person name="Grigoriev I."/>
        </authorList>
    </citation>
    <scope>NUCLEOTIDE SEQUENCE</scope>
    <source>
        <strain evidence="2">CBS 175.79</strain>
    </source>
</reference>
<dbReference type="EMBL" id="ML978074">
    <property type="protein sequence ID" value="KAF2011775.1"/>
    <property type="molecule type" value="Genomic_DNA"/>
</dbReference>
<gene>
    <name evidence="2" type="ORF">BU24DRAFT_288966</name>
</gene>
<name>A0A6A5XEV9_9PLEO</name>
<feature type="compositionally biased region" description="Low complexity" evidence="1">
    <location>
        <begin position="185"/>
        <end position="195"/>
    </location>
</feature>
<feature type="compositionally biased region" description="Polar residues" evidence="1">
    <location>
        <begin position="26"/>
        <end position="37"/>
    </location>
</feature>
<dbReference type="Gene3D" id="3.30.160.60">
    <property type="entry name" value="Classic Zinc Finger"/>
    <property type="match status" value="1"/>
</dbReference>
<accession>A0A6A5XEV9</accession>
<protein>
    <recommendedName>
        <fullName evidence="4">C2H2-type domain-containing protein</fullName>
    </recommendedName>
</protein>
<feature type="region of interest" description="Disordered" evidence="1">
    <location>
        <begin position="271"/>
        <end position="292"/>
    </location>
</feature>
<sequence length="292" mass="31658">MMPSHFGGHYPLPPLHGNSYPDMNTPPYQQSRTSEPPTSAPDPYVPSYSTNSTVHDDQLAQDSYAESRTSQPPTSEPYVPSTSDAFVTSYASGPAVQDDPRRSGELLPSFRPAADTRSPYQQSLDPIRVSAIPNQLSPLHPVSVSHSYTYPPMNAIPTSNVNATHYSTTSIYPPAYHVHPGYSSSPPYNSSLAPPVAGSTLPASPSAQGTGNAVRVLSPQRQKPQCWDHGCNGRAFSTFSNLLRHQREKSGTAAKAYCPRCGAEFTRTTARNGHMAHEKCKPRRTSDSSSNK</sequence>
<feature type="compositionally biased region" description="Polar residues" evidence="1">
    <location>
        <begin position="201"/>
        <end position="211"/>
    </location>
</feature>
<evidence type="ECO:0000313" key="3">
    <source>
        <dbReference type="Proteomes" id="UP000799778"/>
    </source>
</evidence>
<feature type="compositionally biased region" description="Polar residues" evidence="1">
    <location>
        <begin position="60"/>
        <end position="73"/>
    </location>
</feature>
<dbReference type="GeneID" id="54280205"/>
<dbReference type="RefSeq" id="XP_033380114.1">
    <property type="nucleotide sequence ID" value="XM_033522808.1"/>
</dbReference>
<evidence type="ECO:0008006" key="4">
    <source>
        <dbReference type="Google" id="ProtNLM"/>
    </source>
</evidence>